<evidence type="ECO:0000313" key="13">
    <source>
        <dbReference type="Proteomes" id="UP000237105"/>
    </source>
</evidence>
<evidence type="ECO:0000256" key="7">
    <source>
        <dbReference type="ARBA" id="ARBA00022898"/>
    </source>
</evidence>
<evidence type="ECO:0000259" key="11">
    <source>
        <dbReference type="Pfam" id="PF00155"/>
    </source>
</evidence>
<dbReference type="Proteomes" id="UP000237105">
    <property type="component" value="Unassembled WGS sequence"/>
</dbReference>
<keyword evidence="13" id="KW-1185">Reference proteome</keyword>
<comment type="similarity">
    <text evidence="4">Belongs to the class-II pyridoxal-phosphate-dependent aminotransferase family.</text>
</comment>
<comment type="pathway">
    <text evidence="3">Sphingolipid metabolism.</text>
</comment>
<dbReference type="EC" id="2.3.1.50" evidence="5"/>
<dbReference type="STRING" id="3476.A0A2P5DNM2"/>
<dbReference type="AlphaFoldDB" id="A0A2P5DNM2"/>
<organism evidence="12 13">
    <name type="scientific">Parasponia andersonii</name>
    <name type="common">Sponia andersonii</name>
    <dbReference type="NCBI Taxonomy" id="3476"/>
    <lineage>
        <taxon>Eukaryota</taxon>
        <taxon>Viridiplantae</taxon>
        <taxon>Streptophyta</taxon>
        <taxon>Embryophyta</taxon>
        <taxon>Tracheophyta</taxon>
        <taxon>Spermatophyta</taxon>
        <taxon>Magnoliopsida</taxon>
        <taxon>eudicotyledons</taxon>
        <taxon>Gunneridae</taxon>
        <taxon>Pentapetalae</taxon>
        <taxon>rosids</taxon>
        <taxon>fabids</taxon>
        <taxon>Rosales</taxon>
        <taxon>Cannabaceae</taxon>
        <taxon>Parasponia</taxon>
    </lineage>
</organism>
<dbReference type="GO" id="GO:0046512">
    <property type="term" value="P:sphingosine biosynthetic process"/>
    <property type="evidence" value="ECO:0007669"/>
    <property type="project" value="TreeGrafter"/>
</dbReference>
<dbReference type="GO" id="GO:0030170">
    <property type="term" value="F:pyridoxal phosphate binding"/>
    <property type="evidence" value="ECO:0007669"/>
    <property type="project" value="InterPro"/>
</dbReference>
<dbReference type="OrthoDB" id="3168162at2759"/>
<evidence type="ECO:0000256" key="4">
    <source>
        <dbReference type="ARBA" id="ARBA00008392"/>
    </source>
</evidence>
<dbReference type="PANTHER" id="PTHR13693:SF2">
    <property type="entry name" value="SERINE PALMITOYLTRANSFERASE 1"/>
    <property type="match status" value="1"/>
</dbReference>
<evidence type="ECO:0000256" key="8">
    <source>
        <dbReference type="ARBA" id="ARBA00022919"/>
    </source>
</evidence>
<dbReference type="Pfam" id="PF00155">
    <property type="entry name" value="Aminotran_1_2"/>
    <property type="match status" value="1"/>
</dbReference>
<protein>
    <recommendedName>
        <fullName evidence="5">serine C-palmitoyltransferase</fullName>
        <ecNumber evidence="5">2.3.1.50</ecNumber>
    </recommendedName>
</protein>
<dbReference type="SUPFAM" id="SSF53383">
    <property type="entry name" value="PLP-dependent transferases"/>
    <property type="match status" value="1"/>
</dbReference>
<dbReference type="InterPro" id="IPR015424">
    <property type="entry name" value="PyrdxlP-dep_Trfase"/>
</dbReference>
<evidence type="ECO:0000256" key="9">
    <source>
        <dbReference type="ARBA" id="ARBA00023098"/>
    </source>
</evidence>
<evidence type="ECO:0000256" key="5">
    <source>
        <dbReference type="ARBA" id="ARBA00013220"/>
    </source>
</evidence>
<feature type="domain" description="Aminotransferase class I/classII large" evidence="11">
    <location>
        <begin position="57"/>
        <end position="224"/>
    </location>
</feature>
<dbReference type="GO" id="GO:0046513">
    <property type="term" value="P:ceramide biosynthetic process"/>
    <property type="evidence" value="ECO:0007669"/>
    <property type="project" value="TreeGrafter"/>
</dbReference>
<dbReference type="InterPro" id="IPR050087">
    <property type="entry name" value="AON_synthase_class-II"/>
</dbReference>
<evidence type="ECO:0000256" key="2">
    <source>
        <dbReference type="ARBA" id="ARBA00004760"/>
    </source>
</evidence>
<keyword evidence="8" id="KW-0746">Sphingolipid metabolism</keyword>
<dbReference type="InterPro" id="IPR015421">
    <property type="entry name" value="PyrdxlP-dep_Trfase_major"/>
</dbReference>
<dbReference type="EMBL" id="JXTB01000026">
    <property type="protein sequence ID" value="PON74892.1"/>
    <property type="molecule type" value="Genomic_DNA"/>
</dbReference>
<accession>A0A2P5DNM2</accession>
<evidence type="ECO:0000313" key="12">
    <source>
        <dbReference type="EMBL" id="PON74892.1"/>
    </source>
</evidence>
<keyword evidence="10" id="KW-0012">Acyltransferase</keyword>
<evidence type="ECO:0000256" key="3">
    <source>
        <dbReference type="ARBA" id="ARBA00004991"/>
    </source>
</evidence>
<proteinExistence type="inferred from homology"/>
<keyword evidence="6" id="KW-0808">Transferase</keyword>
<evidence type="ECO:0000256" key="1">
    <source>
        <dbReference type="ARBA" id="ARBA00001933"/>
    </source>
</evidence>
<name>A0A2P5DNM2_PARAD</name>
<dbReference type="InterPro" id="IPR004839">
    <property type="entry name" value="Aminotransferase_I/II_large"/>
</dbReference>
<sequence length="327" mass="36444">MRSYLSHVPLHWKNRELVLAVLVDSMEQLIQFFIRMDFPLCSVLYQLLPKKEMDEGVHWGIRNGLDLSRSNIIYFKHNDIDSLRSTLESVTAENQRAKKLRRYIVIEAVYQNSGQIVPQDEIIRLKEKYRFRVSLDESNPFGVLGRTGRGLTEHFGVEKIDIITAAMGHALATEGGFCTGSARVVDHQYIYRRASIAAAITAIDVLEETPGLITKLKENIAIIWEGLSGIAGLSIASNPDSPTVFLKLEKSTGSLKANMDLLQDIADRVLKEDSVLVLTSKRSTIDECPLPFGIKLFVSAGHSKSDLLLKASESLKRVAGSVLKGYT</sequence>
<gene>
    <name evidence="12" type="ORF">PanWU01x14_046090</name>
</gene>
<dbReference type="PANTHER" id="PTHR13693">
    <property type="entry name" value="CLASS II AMINOTRANSFERASE/8-AMINO-7-OXONONANOATE SYNTHASE"/>
    <property type="match status" value="1"/>
</dbReference>
<keyword evidence="9" id="KW-0443">Lipid metabolism</keyword>
<comment type="cofactor">
    <cofactor evidence="1">
        <name>pyridoxal 5'-phosphate</name>
        <dbReference type="ChEBI" id="CHEBI:597326"/>
    </cofactor>
</comment>
<dbReference type="GO" id="GO:0005783">
    <property type="term" value="C:endoplasmic reticulum"/>
    <property type="evidence" value="ECO:0007669"/>
    <property type="project" value="TreeGrafter"/>
</dbReference>
<evidence type="ECO:0000256" key="6">
    <source>
        <dbReference type="ARBA" id="ARBA00022679"/>
    </source>
</evidence>
<dbReference type="GO" id="GO:0004758">
    <property type="term" value="F:serine C-palmitoyltransferase activity"/>
    <property type="evidence" value="ECO:0007669"/>
    <property type="project" value="TreeGrafter"/>
</dbReference>
<reference evidence="13" key="1">
    <citation type="submission" date="2016-06" db="EMBL/GenBank/DDBJ databases">
        <title>Parallel loss of symbiosis genes in relatives of nitrogen-fixing non-legume Parasponia.</title>
        <authorList>
            <person name="Van Velzen R."/>
            <person name="Holmer R."/>
            <person name="Bu F."/>
            <person name="Rutten L."/>
            <person name="Van Zeijl A."/>
            <person name="Liu W."/>
            <person name="Santuari L."/>
            <person name="Cao Q."/>
            <person name="Sharma T."/>
            <person name="Shen D."/>
            <person name="Roswanjaya Y."/>
            <person name="Wardhani T."/>
            <person name="Kalhor M.S."/>
            <person name="Jansen J."/>
            <person name="Van den Hoogen J."/>
            <person name="Gungor B."/>
            <person name="Hartog M."/>
            <person name="Hontelez J."/>
            <person name="Verver J."/>
            <person name="Yang W.-C."/>
            <person name="Schijlen E."/>
            <person name="Repin R."/>
            <person name="Schilthuizen M."/>
            <person name="Schranz E."/>
            <person name="Heidstra R."/>
            <person name="Miyata K."/>
            <person name="Fedorova E."/>
            <person name="Kohlen W."/>
            <person name="Bisseling T."/>
            <person name="Smit S."/>
            <person name="Geurts R."/>
        </authorList>
    </citation>
    <scope>NUCLEOTIDE SEQUENCE [LARGE SCALE GENOMIC DNA]</scope>
    <source>
        <strain evidence="13">cv. WU1-14</strain>
    </source>
</reference>
<comment type="pathway">
    <text evidence="2">Lipid metabolism; sphingolipid metabolism.</text>
</comment>
<keyword evidence="7" id="KW-0663">Pyridoxal phosphate</keyword>
<dbReference type="Gene3D" id="3.40.640.10">
    <property type="entry name" value="Type I PLP-dependent aspartate aminotransferase-like (Major domain)"/>
    <property type="match status" value="1"/>
</dbReference>
<evidence type="ECO:0000256" key="10">
    <source>
        <dbReference type="ARBA" id="ARBA00023315"/>
    </source>
</evidence>
<dbReference type="GO" id="GO:0016020">
    <property type="term" value="C:membrane"/>
    <property type="evidence" value="ECO:0007669"/>
    <property type="project" value="GOC"/>
</dbReference>
<comment type="caution">
    <text evidence="12">The sequence shown here is derived from an EMBL/GenBank/DDBJ whole genome shotgun (WGS) entry which is preliminary data.</text>
</comment>